<name>A0A517T056_9BACT</name>
<dbReference type="CDD" id="cd02969">
    <property type="entry name" value="PRX_like1"/>
    <property type="match status" value="1"/>
</dbReference>
<dbReference type="Pfam" id="PF00578">
    <property type="entry name" value="AhpC-TSA"/>
    <property type="match status" value="1"/>
</dbReference>
<dbReference type="AlphaFoldDB" id="A0A517T056"/>
<evidence type="ECO:0000313" key="2">
    <source>
        <dbReference type="EMBL" id="QDT61779.1"/>
    </source>
</evidence>
<dbReference type="PANTHER" id="PTHR43640:SF1">
    <property type="entry name" value="THIOREDOXIN-DEPENDENT PEROXIREDOXIN"/>
    <property type="match status" value="1"/>
</dbReference>
<keyword evidence="2" id="KW-0560">Oxidoreductase</keyword>
<reference evidence="2 3" key="1">
    <citation type="submission" date="2019-02" db="EMBL/GenBank/DDBJ databases">
        <title>Deep-cultivation of Planctomycetes and their phenomic and genomic characterization uncovers novel biology.</title>
        <authorList>
            <person name="Wiegand S."/>
            <person name="Jogler M."/>
            <person name="Boedeker C."/>
            <person name="Pinto D."/>
            <person name="Vollmers J."/>
            <person name="Rivas-Marin E."/>
            <person name="Kohn T."/>
            <person name="Peeters S.H."/>
            <person name="Heuer A."/>
            <person name="Rast P."/>
            <person name="Oberbeckmann S."/>
            <person name="Bunk B."/>
            <person name="Jeske O."/>
            <person name="Meyerdierks A."/>
            <person name="Storesund J.E."/>
            <person name="Kallscheuer N."/>
            <person name="Luecker S."/>
            <person name="Lage O.M."/>
            <person name="Pohl T."/>
            <person name="Merkel B.J."/>
            <person name="Hornburger P."/>
            <person name="Mueller R.-W."/>
            <person name="Bruemmer F."/>
            <person name="Labrenz M."/>
            <person name="Spormann A.M."/>
            <person name="Op den Camp H."/>
            <person name="Overmann J."/>
            <person name="Amann R."/>
            <person name="Jetten M.S.M."/>
            <person name="Mascher T."/>
            <person name="Medema M.H."/>
            <person name="Devos D.P."/>
            <person name="Kaster A.-K."/>
            <person name="Ovreas L."/>
            <person name="Rohde M."/>
            <person name="Galperin M.Y."/>
            <person name="Jogler C."/>
        </authorList>
    </citation>
    <scope>NUCLEOTIDE SEQUENCE [LARGE SCALE GENOMIC DNA]</scope>
    <source>
        <strain evidence="2 3">SV_7m_r</strain>
    </source>
</reference>
<dbReference type="Gene3D" id="3.40.30.10">
    <property type="entry name" value="Glutaredoxin"/>
    <property type="match status" value="1"/>
</dbReference>
<dbReference type="GO" id="GO:0004601">
    <property type="term" value="F:peroxidase activity"/>
    <property type="evidence" value="ECO:0007669"/>
    <property type="project" value="UniProtKB-KW"/>
</dbReference>
<dbReference type="RefSeq" id="WP_145276074.1">
    <property type="nucleotide sequence ID" value="NZ_CP036272.1"/>
</dbReference>
<keyword evidence="3" id="KW-1185">Reference proteome</keyword>
<dbReference type="PANTHER" id="PTHR43640">
    <property type="entry name" value="OS07G0260300 PROTEIN"/>
    <property type="match status" value="1"/>
</dbReference>
<dbReference type="PROSITE" id="PS51352">
    <property type="entry name" value="THIOREDOXIN_2"/>
    <property type="match status" value="1"/>
</dbReference>
<dbReference type="SUPFAM" id="SSF52833">
    <property type="entry name" value="Thioredoxin-like"/>
    <property type="match status" value="1"/>
</dbReference>
<proteinExistence type="predicted"/>
<dbReference type="EC" id="1.11.1.15" evidence="2"/>
<gene>
    <name evidence="2" type="primary">bcp_3</name>
    <name evidence="2" type="ORF">SV7mr_43190</name>
</gene>
<dbReference type="Proteomes" id="UP000315003">
    <property type="component" value="Chromosome"/>
</dbReference>
<dbReference type="InterPro" id="IPR047262">
    <property type="entry name" value="PRX-like1"/>
</dbReference>
<dbReference type="OrthoDB" id="9809746at2"/>
<evidence type="ECO:0000259" key="1">
    <source>
        <dbReference type="PROSITE" id="PS51352"/>
    </source>
</evidence>
<sequence>MVRTASTMLPLGTQAPAFDLPECTGGNYSLEQAQGAKALLVMFICNHCPYVKFVADQLKRLADDYADKGVAVVAISSNDADAYPDDSPEAMAAEKAARGYAFPYLFDADQSVAQAYAAACTPDFFLFDADQKLAYRGQLDSARPSGDLPVTGEDLRAAIDAVLSGEAIAEPQKASLGCNIKWKPGNEPQYFNPAGVS</sequence>
<dbReference type="EMBL" id="CP036272">
    <property type="protein sequence ID" value="QDT61779.1"/>
    <property type="molecule type" value="Genomic_DNA"/>
</dbReference>
<dbReference type="InterPro" id="IPR013766">
    <property type="entry name" value="Thioredoxin_domain"/>
</dbReference>
<protein>
    <submittedName>
        <fullName evidence="2">Peroxiredoxin</fullName>
        <ecNumber evidence="2">1.11.1.15</ecNumber>
    </submittedName>
</protein>
<dbReference type="InterPro" id="IPR000866">
    <property type="entry name" value="AhpC/TSA"/>
</dbReference>
<dbReference type="InterPro" id="IPR036249">
    <property type="entry name" value="Thioredoxin-like_sf"/>
</dbReference>
<keyword evidence="2" id="KW-0575">Peroxidase</keyword>
<evidence type="ECO:0000313" key="3">
    <source>
        <dbReference type="Proteomes" id="UP000315003"/>
    </source>
</evidence>
<organism evidence="2 3">
    <name type="scientific">Stieleria bergensis</name>
    <dbReference type="NCBI Taxonomy" id="2528025"/>
    <lineage>
        <taxon>Bacteria</taxon>
        <taxon>Pseudomonadati</taxon>
        <taxon>Planctomycetota</taxon>
        <taxon>Planctomycetia</taxon>
        <taxon>Pirellulales</taxon>
        <taxon>Pirellulaceae</taxon>
        <taxon>Stieleria</taxon>
    </lineage>
</organism>
<accession>A0A517T056</accession>
<feature type="domain" description="Thioredoxin" evidence="1">
    <location>
        <begin position="9"/>
        <end position="164"/>
    </location>
</feature>